<feature type="compositionally biased region" description="Low complexity" evidence="5">
    <location>
        <begin position="370"/>
        <end position="388"/>
    </location>
</feature>
<evidence type="ECO:0000256" key="4">
    <source>
        <dbReference type="PIRSR" id="PIRSR600898-1"/>
    </source>
</evidence>
<reference evidence="6 7" key="1">
    <citation type="submission" date="2014-04" db="EMBL/GenBank/DDBJ databases">
        <authorList>
            <consortium name="DOE Joint Genome Institute"/>
            <person name="Kuo A."/>
            <person name="Kohler A."/>
            <person name="Nagy L.G."/>
            <person name="Floudas D."/>
            <person name="Copeland A."/>
            <person name="Barry K.W."/>
            <person name="Cichocki N."/>
            <person name="Veneault-Fourrey C."/>
            <person name="LaButti K."/>
            <person name="Lindquist E.A."/>
            <person name="Lipzen A."/>
            <person name="Lundell T."/>
            <person name="Morin E."/>
            <person name="Murat C."/>
            <person name="Sun H."/>
            <person name="Tunlid A."/>
            <person name="Henrissat B."/>
            <person name="Grigoriev I.V."/>
            <person name="Hibbett D.S."/>
            <person name="Martin F."/>
            <person name="Nordberg H.P."/>
            <person name="Cantor M.N."/>
            <person name="Hua S.X."/>
        </authorList>
    </citation>
    <scope>NUCLEOTIDE SEQUENCE [LARGE SCALE GENOMIC DNA]</scope>
    <source>
        <strain evidence="6 7">Foug A</strain>
    </source>
</reference>
<feature type="region of interest" description="Disordered" evidence="5">
    <location>
        <begin position="326"/>
        <end position="349"/>
    </location>
</feature>
<dbReference type="Pfam" id="PF01231">
    <property type="entry name" value="IDO"/>
    <property type="match status" value="1"/>
</dbReference>
<accession>A0A0C2ZC03</accession>
<gene>
    <name evidence="6" type="ORF">SCLCIDRAFT_1217720</name>
</gene>
<dbReference type="SUPFAM" id="SSF140959">
    <property type="entry name" value="Indolic compounds 2,3-dioxygenase-like"/>
    <property type="match status" value="1"/>
</dbReference>
<keyword evidence="3 4" id="KW-0408">Iron</keyword>
<feature type="region of interest" description="Disordered" evidence="5">
    <location>
        <begin position="369"/>
        <end position="392"/>
    </location>
</feature>
<proteinExistence type="inferred from homology"/>
<evidence type="ECO:0000256" key="3">
    <source>
        <dbReference type="ARBA" id="ARBA00023004"/>
    </source>
</evidence>
<feature type="compositionally biased region" description="Pro residues" evidence="5">
    <location>
        <begin position="1"/>
        <end position="11"/>
    </location>
</feature>
<dbReference type="STRING" id="1036808.A0A0C2ZC03"/>
<dbReference type="GO" id="GO:0033754">
    <property type="term" value="F:indoleamine 2,3-dioxygenase activity"/>
    <property type="evidence" value="ECO:0007669"/>
    <property type="project" value="TreeGrafter"/>
</dbReference>
<name>A0A0C2ZC03_9AGAM</name>
<dbReference type="EMBL" id="KN822074">
    <property type="protein sequence ID" value="KIM59373.1"/>
    <property type="molecule type" value="Genomic_DNA"/>
</dbReference>
<evidence type="ECO:0000313" key="6">
    <source>
        <dbReference type="EMBL" id="KIM59373.1"/>
    </source>
</evidence>
<feature type="binding site" description="proximal binding residue" evidence="4">
    <location>
        <position position="454"/>
    </location>
    <ligand>
        <name>heme b</name>
        <dbReference type="ChEBI" id="CHEBI:60344"/>
    </ligand>
    <ligandPart>
        <name>Fe</name>
        <dbReference type="ChEBI" id="CHEBI:18248"/>
    </ligandPart>
</feature>
<dbReference type="GO" id="GO:0034354">
    <property type="term" value="P:'de novo' NAD+ biosynthetic process from L-tryptophan"/>
    <property type="evidence" value="ECO:0007669"/>
    <property type="project" value="TreeGrafter"/>
</dbReference>
<comment type="similarity">
    <text evidence="1">Belongs to the indoleamine 2,3-dioxygenase family.</text>
</comment>
<organism evidence="6 7">
    <name type="scientific">Scleroderma citrinum Foug A</name>
    <dbReference type="NCBI Taxonomy" id="1036808"/>
    <lineage>
        <taxon>Eukaryota</taxon>
        <taxon>Fungi</taxon>
        <taxon>Dikarya</taxon>
        <taxon>Basidiomycota</taxon>
        <taxon>Agaricomycotina</taxon>
        <taxon>Agaricomycetes</taxon>
        <taxon>Agaricomycetidae</taxon>
        <taxon>Boletales</taxon>
        <taxon>Sclerodermatineae</taxon>
        <taxon>Sclerodermataceae</taxon>
        <taxon>Scleroderma</taxon>
    </lineage>
</organism>
<dbReference type="HOGENOM" id="CLU_010089_2_0_1"/>
<feature type="region of interest" description="Disordered" evidence="5">
    <location>
        <begin position="1"/>
        <end position="20"/>
    </location>
</feature>
<dbReference type="GO" id="GO:0005737">
    <property type="term" value="C:cytoplasm"/>
    <property type="evidence" value="ECO:0007669"/>
    <property type="project" value="TreeGrafter"/>
</dbReference>
<dbReference type="PANTHER" id="PTHR28657:SF5">
    <property type="entry name" value="INDOLEAMINE 2,3-DIOXYGENASE"/>
    <property type="match status" value="1"/>
</dbReference>
<reference evidence="7" key="2">
    <citation type="submission" date="2015-01" db="EMBL/GenBank/DDBJ databases">
        <title>Evolutionary Origins and Diversification of the Mycorrhizal Mutualists.</title>
        <authorList>
            <consortium name="DOE Joint Genome Institute"/>
            <consortium name="Mycorrhizal Genomics Consortium"/>
            <person name="Kohler A."/>
            <person name="Kuo A."/>
            <person name="Nagy L.G."/>
            <person name="Floudas D."/>
            <person name="Copeland A."/>
            <person name="Barry K.W."/>
            <person name="Cichocki N."/>
            <person name="Veneault-Fourrey C."/>
            <person name="LaButti K."/>
            <person name="Lindquist E.A."/>
            <person name="Lipzen A."/>
            <person name="Lundell T."/>
            <person name="Morin E."/>
            <person name="Murat C."/>
            <person name="Riley R."/>
            <person name="Ohm R."/>
            <person name="Sun H."/>
            <person name="Tunlid A."/>
            <person name="Henrissat B."/>
            <person name="Grigoriev I.V."/>
            <person name="Hibbett D.S."/>
            <person name="Martin F."/>
        </authorList>
    </citation>
    <scope>NUCLEOTIDE SEQUENCE [LARGE SCALE GENOMIC DNA]</scope>
    <source>
        <strain evidence="7">Foug A</strain>
    </source>
</reference>
<evidence type="ECO:0000313" key="7">
    <source>
        <dbReference type="Proteomes" id="UP000053989"/>
    </source>
</evidence>
<protein>
    <recommendedName>
        <fullName evidence="8">Indoleamine 2,3-dioxygenase</fullName>
    </recommendedName>
</protein>
<dbReference type="Gene3D" id="1.20.58.480">
    <property type="match status" value="1"/>
</dbReference>
<keyword evidence="2 4" id="KW-0479">Metal-binding</keyword>
<dbReference type="GO" id="GO:0020037">
    <property type="term" value="F:heme binding"/>
    <property type="evidence" value="ECO:0007669"/>
    <property type="project" value="InterPro"/>
</dbReference>
<dbReference type="GO" id="GO:0019441">
    <property type="term" value="P:L-tryptophan catabolic process to kynurenine"/>
    <property type="evidence" value="ECO:0007669"/>
    <property type="project" value="InterPro"/>
</dbReference>
<evidence type="ECO:0000256" key="5">
    <source>
        <dbReference type="SAM" id="MobiDB-lite"/>
    </source>
</evidence>
<keyword evidence="7" id="KW-1185">Reference proteome</keyword>
<dbReference type="AlphaFoldDB" id="A0A0C2ZC03"/>
<sequence length="522" mass="57535">MTDTSPTPPTNPSTLPSEHFLNLPRPDIIIGGGGGVVDTTTLAAHDFDVDTRTGFMPPDPPIPRLPKQWEPWEKVLEQAMERKLQLAIRLDFSSEEAEKSAAWRAQVRELPTLSTHQLASSEVLLRRAHHVLTYIMHFYIHTLPLTDRVLVPAPISIPLLRVSRHLQLPPIATYSDTVLYNWDLHVPHRPSADTDAGVRVLGEGDTSICAPALNDIRSQDLFTGTLDEESFYLASARIELRGVEALDLMRATMDEMFVGDDIAVRRITLYLARLAEVIHELVEILMDVRKGCDPDFFYGSVRPWFCGQDADPAGRVWEFEGVGERMVEEDGEGEGEQLEKPEDLSGPSAGQSALIHALDIFLGVDGGGTQTHTPISTTTQAQTHAQSAENPNRDALTLLRRMQIYMPRHHRAFLRHLIANPRPVRGLVEGGDHPELLDAYNSAVGAMKAFRDAHIRIVAIYIVGPASRQRADEAREDAGGMSASMREGIRGAALRGTGGTPLVQFLKGVRDKTAEALVPTAP</sequence>
<dbReference type="GO" id="GO:0046872">
    <property type="term" value="F:metal ion binding"/>
    <property type="evidence" value="ECO:0007669"/>
    <property type="project" value="UniProtKB-KW"/>
</dbReference>
<dbReference type="Proteomes" id="UP000053989">
    <property type="component" value="Unassembled WGS sequence"/>
</dbReference>
<evidence type="ECO:0008006" key="8">
    <source>
        <dbReference type="Google" id="ProtNLM"/>
    </source>
</evidence>
<dbReference type="PANTHER" id="PTHR28657">
    <property type="entry name" value="INDOLEAMINE 2,3-DIOXYGENASE"/>
    <property type="match status" value="1"/>
</dbReference>
<dbReference type="InParanoid" id="A0A0C2ZC03"/>
<keyword evidence="4" id="KW-0349">Heme</keyword>
<evidence type="ECO:0000256" key="2">
    <source>
        <dbReference type="ARBA" id="ARBA00022723"/>
    </source>
</evidence>
<evidence type="ECO:0000256" key="1">
    <source>
        <dbReference type="ARBA" id="ARBA00007119"/>
    </source>
</evidence>
<dbReference type="OrthoDB" id="540174at2759"/>
<dbReference type="InterPro" id="IPR037217">
    <property type="entry name" value="Trp/Indoleamine_2_3_dOase-like"/>
</dbReference>
<dbReference type="InterPro" id="IPR000898">
    <property type="entry name" value="Indolamine_dOase"/>
</dbReference>